<evidence type="ECO:0000313" key="2">
    <source>
        <dbReference type="Proteomes" id="UP001454036"/>
    </source>
</evidence>
<organism evidence="1 2">
    <name type="scientific">Lithospermum erythrorhizon</name>
    <name type="common">Purple gromwell</name>
    <name type="synonym">Lithospermum officinale var. erythrorhizon</name>
    <dbReference type="NCBI Taxonomy" id="34254"/>
    <lineage>
        <taxon>Eukaryota</taxon>
        <taxon>Viridiplantae</taxon>
        <taxon>Streptophyta</taxon>
        <taxon>Embryophyta</taxon>
        <taxon>Tracheophyta</taxon>
        <taxon>Spermatophyta</taxon>
        <taxon>Magnoliopsida</taxon>
        <taxon>eudicotyledons</taxon>
        <taxon>Gunneridae</taxon>
        <taxon>Pentapetalae</taxon>
        <taxon>asterids</taxon>
        <taxon>lamiids</taxon>
        <taxon>Boraginales</taxon>
        <taxon>Boraginaceae</taxon>
        <taxon>Boraginoideae</taxon>
        <taxon>Lithospermeae</taxon>
        <taxon>Lithospermum</taxon>
    </lineage>
</organism>
<keyword evidence="2" id="KW-1185">Reference proteome</keyword>
<dbReference type="Gene3D" id="3.40.630.30">
    <property type="match status" value="1"/>
</dbReference>
<gene>
    <name evidence="1" type="ORF">LIER_36103</name>
</gene>
<sequence>MSIISCGNGGDDDIHRVDSFEEAGIENPGSQKVLEKASFKKSVLRKCCLLKGNPRDMGMFSLITSDQ</sequence>
<dbReference type="Proteomes" id="UP001454036">
    <property type="component" value="Unassembled WGS sequence"/>
</dbReference>
<dbReference type="EMBL" id="BAABME010016286">
    <property type="protein sequence ID" value="GAA0145304.1"/>
    <property type="molecule type" value="Genomic_DNA"/>
</dbReference>
<name>A0AAV3P0V0_LITER</name>
<evidence type="ECO:0000313" key="1">
    <source>
        <dbReference type="EMBL" id="GAA0145304.1"/>
    </source>
</evidence>
<comment type="caution">
    <text evidence="1">The sequence shown here is derived from an EMBL/GenBank/DDBJ whole genome shotgun (WGS) entry which is preliminary data.</text>
</comment>
<reference evidence="1 2" key="1">
    <citation type="submission" date="2024-01" db="EMBL/GenBank/DDBJ databases">
        <title>The complete chloroplast genome sequence of Lithospermum erythrorhizon: insights into the phylogenetic relationship among Boraginaceae species and the maternal lineages of purple gromwells.</title>
        <authorList>
            <person name="Okada T."/>
            <person name="Watanabe K."/>
        </authorList>
    </citation>
    <scope>NUCLEOTIDE SEQUENCE [LARGE SCALE GENOMIC DNA]</scope>
</reference>
<accession>A0AAV3P0V0</accession>
<dbReference type="AlphaFoldDB" id="A0AAV3P0V0"/>
<protein>
    <submittedName>
        <fullName evidence="1">Uncharacterized protein</fullName>
    </submittedName>
</protein>
<proteinExistence type="predicted"/>